<dbReference type="InterPro" id="IPR000326">
    <property type="entry name" value="PAP2/HPO"/>
</dbReference>
<protein>
    <submittedName>
        <fullName evidence="3">Phosphatase PAP2 family protein</fullName>
    </submittedName>
</protein>
<feature type="transmembrane region" description="Helical" evidence="1">
    <location>
        <begin position="97"/>
        <end position="117"/>
    </location>
</feature>
<sequence>MGKASPFQATWSWRPFVACHLLALVLLALWLWEPSRALMDHFDFSLHHSLNAPLAEHSVWRGIWAVASTRPFDALTGLIMLSLLIRGDWVFKAVQTRAAIFGFLASLLLLLAIRFLYSSLCSHLGWQHDSISIYAADDVHLSQLFPSWDDTPFAIKDESARSFPGDHASVLLLWALFLCLFARSALQWLAIWGLALLFMLPRLVTGAHWGQDDYIGGMQVALLSLAWSCFTPFAAWSSDRLVRLTRPLFELLAKIPLLNRLSVISTRRLG</sequence>
<evidence type="ECO:0000313" key="3">
    <source>
        <dbReference type="EMBL" id="MBO3277511.1"/>
    </source>
</evidence>
<feature type="transmembrane region" description="Helical" evidence="1">
    <location>
        <begin position="189"/>
        <end position="209"/>
    </location>
</feature>
<name>A0ABS3TV08_9PSED</name>
<keyword evidence="1" id="KW-0472">Membrane</keyword>
<dbReference type="RefSeq" id="WP_208315805.1">
    <property type="nucleotide sequence ID" value="NZ_JAELYA010000008.1"/>
</dbReference>
<dbReference type="InterPro" id="IPR036938">
    <property type="entry name" value="PAP2/HPO_sf"/>
</dbReference>
<evidence type="ECO:0000313" key="4">
    <source>
        <dbReference type="Proteomes" id="UP000669060"/>
    </source>
</evidence>
<evidence type="ECO:0000259" key="2">
    <source>
        <dbReference type="Pfam" id="PF01569"/>
    </source>
</evidence>
<dbReference type="SUPFAM" id="SSF48317">
    <property type="entry name" value="Acid phosphatase/Vanadium-dependent haloperoxidase"/>
    <property type="match status" value="1"/>
</dbReference>
<keyword evidence="4" id="KW-1185">Reference proteome</keyword>
<dbReference type="EMBL" id="JAELYA010000008">
    <property type="protein sequence ID" value="MBO3277511.1"/>
    <property type="molecule type" value="Genomic_DNA"/>
</dbReference>
<keyword evidence="1" id="KW-1133">Transmembrane helix</keyword>
<gene>
    <name evidence="3" type="ORF">JFY56_20045</name>
</gene>
<proteinExistence type="predicted"/>
<feature type="domain" description="Phosphatidic acid phosphatase type 2/haloperoxidase" evidence="2">
    <location>
        <begin position="156"/>
        <end position="227"/>
    </location>
</feature>
<organism evidence="3 4">
    <name type="scientific">Pseudomonas schmalbachii</name>
    <dbReference type="NCBI Taxonomy" id="2816993"/>
    <lineage>
        <taxon>Bacteria</taxon>
        <taxon>Pseudomonadati</taxon>
        <taxon>Pseudomonadota</taxon>
        <taxon>Gammaproteobacteria</taxon>
        <taxon>Pseudomonadales</taxon>
        <taxon>Pseudomonadaceae</taxon>
        <taxon>Pseudomonas</taxon>
    </lineage>
</organism>
<comment type="caution">
    <text evidence="3">The sequence shown here is derived from an EMBL/GenBank/DDBJ whole genome shotgun (WGS) entry which is preliminary data.</text>
</comment>
<dbReference type="Proteomes" id="UP000669060">
    <property type="component" value="Unassembled WGS sequence"/>
</dbReference>
<accession>A0ABS3TV08</accession>
<feature type="transmembrane region" description="Helical" evidence="1">
    <location>
        <begin position="163"/>
        <end position="182"/>
    </location>
</feature>
<evidence type="ECO:0000256" key="1">
    <source>
        <dbReference type="SAM" id="Phobius"/>
    </source>
</evidence>
<dbReference type="Pfam" id="PF01569">
    <property type="entry name" value="PAP2"/>
    <property type="match status" value="1"/>
</dbReference>
<feature type="transmembrane region" description="Helical" evidence="1">
    <location>
        <begin position="63"/>
        <end position="85"/>
    </location>
</feature>
<feature type="transmembrane region" description="Helical" evidence="1">
    <location>
        <begin position="215"/>
        <end position="236"/>
    </location>
</feature>
<keyword evidence="1" id="KW-0812">Transmembrane</keyword>
<reference evidence="3 4" key="1">
    <citation type="submission" date="2020-12" db="EMBL/GenBank/DDBJ databases">
        <title>Pseudomonas schmalbachii sp. nov. isolated from millipede gut.</title>
        <authorList>
            <person name="Shelomi M."/>
        </authorList>
    </citation>
    <scope>NUCLEOTIDE SEQUENCE [LARGE SCALE GENOMIC DNA]</scope>
    <source>
        <strain evidence="3 4">Milli4</strain>
    </source>
</reference>